<comment type="caution">
    <text evidence="1">The sequence shown here is derived from an EMBL/GenBank/DDBJ whole genome shotgun (WGS) entry which is preliminary data.</text>
</comment>
<name>A0ACC1NPB6_9PEZI</name>
<dbReference type="Proteomes" id="UP001143856">
    <property type="component" value="Unassembled WGS sequence"/>
</dbReference>
<keyword evidence="2" id="KW-1185">Reference proteome</keyword>
<reference evidence="1" key="1">
    <citation type="submission" date="2022-10" db="EMBL/GenBank/DDBJ databases">
        <title>Genome Sequence of Xylaria curta.</title>
        <authorList>
            <person name="Buettner E."/>
        </authorList>
    </citation>
    <scope>NUCLEOTIDE SEQUENCE</scope>
    <source>
        <strain evidence="1">Babe10</strain>
    </source>
</reference>
<evidence type="ECO:0000313" key="1">
    <source>
        <dbReference type="EMBL" id="KAJ2980648.1"/>
    </source>
</evidence>
<proteinExistence type="predicted"/>
<organism evidence="1 2">
    <name type="scientific">Xylaria curta</name>
    <dbReference type="NCBI Taxonomy" id="42375"/>
    <lineage>
        <taxon>Eukaryota</taxon>
        <taxon>Fungi</taxon>
        <taxon>Dikarya</taxon>
        <taxon>Ascomycota</taxon>
        <taxon>Pezizomycotina</taxon>
        <taxon>Sordariomycetes</taxon>
        <taxon>Xylariomycetidae</taxon>
        <taxon>Xylariales</taxon>
        <taxon>Xylariaceae</taxon>
        <taxon>Xylaria</taxon>
    </lineage>
</organism>
<evidence type="ECO:0000313" key="2">
    <source>
        <dbReference type="Proteomes" id="UP001143856"/>
    </source>
</evidence>
<gene>
    <name evidence="1" type="ORF">NUW58_g6889</name>
</gene>
<sequence>MRASLPAIALCALGVSAAMLPVSREVETREDSVGSWYMVGFKPLCGYFGCGNTDYCVFGAANAVPGAPAMALRCNSYAIGGCENTLPGSSVHAFVSPGNAGKLTLTQNFTSPEGKNFIATGVYDWNGLSLTSFTIPVTVQAA</sequence>
<protein>
    <submittedName>
        <fullName evidence="1">Uncharacterized protein</fullName>
    </submittedName>
</protein>
<dbReference type="EMBL" id="JAPDGR010001656">
    <property type="protein sequence ID" value="KAJ2980648.1"/>
    <property type="molecule type" value="Genomic_DNA"/>
</dbReference>
<accession>A0ACC1NPB6</accession>